<reference evidence="1" key="1">
    <citation type="submission" date="2021-01" db="EMBL/GenBank/DDBJ databases">
        <title>Adiantum capillus-veneris genome.</title>
        <authorList>
            <person name="Fang Y."/>
            <person name="Liao Q."/>
        </authorList>
    </citation>
    <scope>NUCLEOTIDE SEQUENCE</scope>
    <source>
        <strain evidence="1">H3</strain>
        <tissue evidence="1">Leaf</tissue>
    </source>
</reference>
<dbReference type="EMBL" id="JABFUD020000009">
    <property type="protein sequence ID" value="KAI5075855.1"/>
    <property type="molecule type" value="Genomic_DNA"/>
</dbReference>
<evidence type="ECO:0000313" key="2">
    <source>
        <dbReference type="Proteomes" id="UP000886520"/>
    </source>
</evidence>
<comment type="caution">
    <text evidence="1">The sequence shown here is derived from an EMBL/GenBank/DDBJ whole genome shotgun (WGS) entry which is preliminary data.</text>
</comment>
<organism evidence="1 2">
    <name type="scientific">Adiantum capillus-veneris</name>
    <name type="common">Maidenhair fern</name>
    <dbReference type="NCBI Taxonomy" id="13818"/>
    <lineage>
        <taxon>Eukaryota</taxon>
        <taxon>Viridiplantae</taxon>
        <taxon>Streptophyta</taxon>
        <taxon>Embryophyta</taxon>
        <taxon>Tracheophyta</taxon>
        <taxon>Polypodiopsida</taxon>
        <taxon>Polypodiidae</taxon>
        <taxon>Polypodiales</taxon>
        <taxon>Pteridineae</taxon>
        <taxon>Pteridaceae</taxon>
        <taxon>Vittarioideae</taxon>
        <taxon>Adiantum</taxon>
    </lineage>
</organism>
<protein>
    <submittedName>
        <fullName evidence="1">Uncharacterized protein</fullName>
    </submittedName>
</protein>
<dbReference type="AlphaFoldDB" id="A0A9D4UX80"/>
<dbReference type="Proteomes" id="UP000886520">
    <property type="component" value="Chromosome 9"/>
</dbReference>
<evidence type="ECO:0000313" key="1">
    <source>
        <dbReference type="EMBL" id="KAI5075855.1"/>
    </source>
</evidence>
<keyword evidence="2" id="KW-1185">Reference proteome</keyword>
<proteinExistence type="predicted"/>
<sequence length="166" mass="18165">MAYIELSSSLFGRMESHKIALALSTWRCVSLPAVGVDERERESFSNQDKRRVESSDAVFASIVSIDCAGRPLVACEMKLTFGAASVAGNGSHAFDVVCASGDKITSELNVLFFSPLFSGDLLIIQTISYAWLQWRFILRISLKVRTCTPQGSPRVRKVQKATSTGP</sequence>
<gene>
    <name evidence="1" type="ORF">GOP47_0009931</name>
</gene>
<accession>A0A9D4UX80</accession>
<name>A0A9D4UX80_ADICA</name>